<dbReference type="Proteomes" id="UP001365846">
    <property type="component" value="Unassembled WGS sequence"/>
</dbReference>
<dbReference type="Pfam" id="PF01988">
    <property type="entry name" value="VIT1"/>
    <property type="match status" value="1"/>
</dbReference>
<comment type="caution">
    <text evidence="6">The sequence shown here is derived from an EMBL/GenBank/DDBJ whole genome shotgun (WGS) entry which is preliminary data.</text>
</comment>
<evidence type="ECO:0000256" key="2">
    <source>
        <dbReference type="ARBA" id="ARBA00022692"/>
    </source>
</evidence>
<evidence type="ECO:0000313" key="7">
    <source>
        <dbReference type="Proteomes" id="UP001365846"/>
    </source>
</evidence>
<dbReference type="InterPro" id="IPR008217">
    <property type="entry name" value="Ccc1_fam"/>
</dbReference>
<evidence type="ECO:0000256" key="3">
    <source>
        <dbReference type="ARBA" id="ARBA00022989"/>
    </source>
</evidence>
<dbReference type="EMBL" id="JBBKZU010000001">
    <property type="protein sequence ID" value="MEJ8810229.1"/>
    <property type="molecule type" value="Genomic_DNA"/>
</dbReference>
<feature type="transmembrane region" description="Helical" evidence="5">
    <location>
        <begin position="133"/>
        <end position="156"/>
    </location>
</feature>
<sequence>MESRVLDPIDRNSEILFGLFMVLSFTGTLSVATAGQKEVREMLIAALGCNLAWGFVDAVMYVLRNLVTRARRARLWREVVAAPGSEPAHGLIAQELGPLASALGSADLERTRQWMVAQSAHMAPAAGLTRQDLIGALGVFLLVFASTFPPVLPFLFFSEVRPAMRMSALIGIAMMFLCGHGWGRYAGLPPWRAAFVMAALGAAIQAVIIALGG</sequence>
<evidence type="ECO:0000256" key="1">
    <source>
        <dbReference type="ARBA" id="ARBA00004127"/>
    </source>
</evidence>
<dbReference type="RefSeq" id="WP_340355523.1">
    <property type="nucleotide sequence ID" value="NZ_JBBKZU010000001.1"/>
</dbReference>
<reference evidence="6 7" key="1">
    <citation type="submission" date="2024-03" db="EMBL/GenBank/DDBJ databases">
        <title>Novel species of the genus Variovorax.</title>
        <authorList>
            <person name="Liu Q."/>
            <person name="Xin Y.-H."/>
        </authorList>
    </citation>
    <scope>NUCLEOTIDE SEQUENCE [LARGE SCALE GENOMIC DNA]</scope>
    <source>
        <strain evidence="6 7">KACC 18899</strain>
    </source>
</reference>
<feature type="transmembrane region" description="Helical" evidence="5">
    <location>
        <begin position="168"/>
        <end position="185"/>
    </location>
</feature>
<name>A0ABU8VBF1_9BURK</name>
<feature type="transmembrane region" description="Helical" evidence="5">
    <location>
        <begin position="191"/>
        <end position="211"/>
    </location>
</feature>
<evidence type="ECO:0000313" key="6">
    <source>
        <dbReference type="EMBL" id="MEJ8810229.1"/>
    </source>
</evidence>
<evidence type="ECO:0000256" key="4">
    <source>
        <dbReference type="ARBA" id="ARBA00023136"/>
    </source>
</evidence>
<keyword evidence="4 5" id="KW-0472">Membrane</keyword>
<keyword evidence="7" id="KW-1185">Reference proteome</keyword>
<feature type="transmembrane region" description="Helical" evidence="5">
    <location>
        <begin position="42"/>
        <end position="63"/>
    </location>
</feature>
<organism evidence="6 7">
    <name type="scientific">Variovorax ureilyticus</name>
    <dbReference type="NCBI Taxonomy" id="1836198"/>
    <lineage>
        <taxon>Bacteria</taxon>
        <taxon>Pseudomonadati</taxon>
        <taxon>Pseudomonadota</taxon>
        <taxon>Betaproteobacteria</taxon>
        <taxon>Burkholderiales</taxon>
        <taxon>Comamonadaceae</taxon>
        <taxon>Variovorax</taxon>
    </lineage>
</organism>
<gene>
    <name evidence="6" type="ORF">WKW77_04070</name>
</gene>
<comment type="subcellular location">
    <subcellularLocation>
        <location evidence="1">Endomembrane system</location>
        <topology evidence="1">Multi-pass membrane protein</topology>
    </subcellularLocation>
</comment>
<feature type="transmembrane region" description="Helical" evidence="5">
    <location>
        <begin position="15"/>
        <end position="35"/>
    </location>
</feature>
<keyword evidence="2 5" id="KW-0812">Transmembrane</keyword>
<evidence type="ECO:0000256" key="5">
    <source>
        <dbReference type="SAM" id="Phobius"/>
    </source>
</evidence>
<accession>A0ABU8VBF1</accession>
<proteinExistence type="predicted"/>
<keyword evidence="3 5" id="KW-1133">Transmembrane helix</keyword>
<protein>
    <submittedName>
        <fullName evidence="6">VIT1/CCC1 transporter family protein</fullName>
    </submittedName>
</protein>